<dbReference type="RefSeq" id="WP_126693908.1">
    <property type="nucleotide sequence ID" value="NZ_RXOF01000008.1"/>
</dbReference>
<proteinExistence type="predicted"/>
<dbReference type="EMBL" id="RXOF01000008">
    <property type="protein sequence ID" value="RTQ48831.1"/>
    <property type="molecule type" value="Genomic_DNA"/>
</dbReference>
<gene>
    <name evidence="1" type="ORF">EJV47_14625</name>
</gene>
<name>A0A431U143_9BACT</name>
<evidence type="ECO:0000313" key="2">
    <source>
        <dbReference type="Proteomes" id="UP000282184"/>
    </source>
</evidence>
<organism evidence="1 2">
    <name type="scientific">Hymenobacter gummosus</name>
    <dbReference type="NCBI Taxonomy" id="1776032"/>
    <lineage>
        <taxon>Bacteria</taxon>
        <taxon>Pseudomonadati</taxon>
        <taxon>Bacteroidota</taxon>
        <taxon>Cytophagia</taxon>
        <taxon>Cytophagales</taxon>
        <taxon>Hymenobacteraceae</taxon>
        <taxon>Hymenobacter</taxon>
    </lineage>
</organism>
<protein>
    <submittedName>
        <fullName evidence="1">Uncharacterized protein</fullName>
    </submittedName>
</protein>
<comment type="caution">
    <text evidence="1">The sequence shown here is derived from an EMBL/GenBank/DDBJ whole genome shotgun (WGS) entry which is preliminary data.</text>
</comment>
<evidence type="ECO:0000313" key="1">
    <source>
        <dbReference type="EMBL" id="RTQ48831.1"/>
    </source>
</evidence>
<reference evidence="1 2" key="1">
    <citation type="submission" date="2018-12" db="EMBL/GenBank/DDBJ databases">
        <title>Hymenobacter gummosus sp. nov., isolated from a spring.</title>
        <authorList>
            <person name="Nie L."/>
        </authorList>
    </citation>
    <scope>NUCLEOTIDE SEQUENCE [LARGE SCALE GENOMIC DNA]</scope>
    <source>
        <strain evidence="1 2">KCTC 52166</strain>
    </source>
</reference>
<dbReference type="OrthoDB" id="9814627at2"/>
<keyword evidence="2" id="KW-1185">Reference proteome</keyword>
<accession>A0A431U143</accession>
<dbReference type="Proteomes" id="UP000282184">
    <property type="component" value="Unassembled WGS sequence"/>
</dbReference>
<dbReference type="AlphaFoldDB" id="A0A431U143"/>
<sequence>MPRSPEAAELGKYAELPVSLYTGVPSVDIPLFTLPGQGLSVPIGLRYYGSALRLDEAAPWTGIGWTLQAGGAITRSSPGCW</sequence>